<dbReference type="Pfam" id="PF00831">
    <property type="entry name" value="Ribosomal_L29"/>
    <property type="match status" value="1"/>
</dbReference>
<dbReference type="Proteomes" id="UP000078292">
    <property type="component" value="Unassembled WGS sequence"/>
</dbReference>
<dbReference type="PANTHER" id="PTHR10916:SF0">
    <property type="entry name" value="LARGE RIBOSOMAL SUBUNIT PROTEIN UL29C"/>
    <property type="match status" value="1"/>
</dbReference>
<dbReference type="FunFam" id="1.10.287.310:FF:000001">
    <property type="entry name" value="50S ribosomal protein L29"/>
    <property type="match status" value="1"/>
</dbReference>
<dbReference type="InterPro" id="IPR001854">
    <property type="entry name" value="Ribosomal_uL29"/>
</dbReference>
<dbReference type="Gene3D" id="1.10.287.310">
    <property type="match status" value="1"/>
</dbReference>
<keyword evidence="2 5" id="KW-0689">Ribosomal protein</keyword>
<proteinExistence type="inferred from homology"/>
<dbReference type="InterPro" id="IPR036049">
    <property type="entry name" value="Ribosomal_uL29_sf"/>
</dbReference>
<dbReference type="NCBIfam" id="TIGR00012">
    <property type="entry name" value="L29"/>
    <property type="match status" value="1"/>
</dbReference>
<dbReference type="CDD" id="cd00427">
    <property type="entry name" value="Ribosomal_L29_HIP"/>
    <property type="match status" value="1"/>
</dbReference>
<reference evidence="6 7" key="1">
    <citation type="submission" date="2016-04" db="EMBL/GenBank/DDBJ databases">
        <title>First whole genome shotgun sequence of the bacterium Enteractinococcus sp. strain UASWS1574.</title>
        <authorList>
            <person name="Crovadore J."/>
            <person name="Chablais R."/>
            <person name="Lefort F."/>
        </authorList>
    </citation>
    <scope>NUCLEOTIDE SEQUENCE [LARGE SCALE GENOMIC DNA]</scope>
    <source>
        <strain evidence="6 7">UASWS1574</strain>
    </source>
</reference>
<dbReference type="PANTHER" id="PTHR10916">
    <property type="entry name" value="60S RIBOSOMAL PROTEIN L35/50S RIBOSOMAL PROTEIN L29"/>
    <property type="match status" value="1"/>
</dbReference>
<evidence type="ECO:0000256" key="1">
    <source>
        <dbReference type="ARBA" id="ARBA00009254"/>
    </source>
</evidence>
<dbReference type="SUPFAM" id="SSF46561">
    <property type="entry name" value="Ribosomal protein L29 (L29p)"/>
    <property type="match status" value="1"/>
</dbReference>
<evidence type="ECO:0000256" key="4">
    <source>
        <dbReference type="ARBA" id="ARBA00035204"/>
    </source>
</evidence>
<organism evidence="6 7">
    <name type="scientific">Enteractinococcus helveticum</name>
    <dbReference type="NCBI Taxonomy" id="1837282"/>
    <lineage>
        <taxon>Bacteria</taxon>
        <taxon>Bacillati</taxon>
        <taxon>Actinomycetota</taxon>
        <taxon>Actinomycetes</taxon>
        <taxon>Micrococcales</taxon>
        <taxon>Micrococcaceae</taxon>
    </lineage>
</organism>
<dbReference type="InterPro" id="IPR018254">
    <property type="entry name" value="Ribosomal_uL29_CS"/>
</dbReference>
<evidence type="ECO:0000313" key="7">
    <source>
        <dbReference type="Proteomes" id="UP000078292"/>
    </source>
</evidence>
<gene>
    <name evidence="5" type="primary">rpmC</name>
    <name evidence="6" type="ORF">A6F49_15715</name>
</gene>
<dbReference type="AlphaFoldDB" id="A0A1B7LWB8"/>
<keyword evidence="7" id="KW-1185">Reference proteome</keyword>
<sequence length="90" mass="10274">MALGSPELTTEALDGFDNARLREELDKAKAELFNLRFQAATGQIENTGRIKIVKRDVARIMTVLRERDLGIREEVEASEEDIKDKKKSRK</sequence>
<name>A0A1B7LWB8_9MICC</name>
<evidence type="ECO:0000256" key="5">
    <source>
        <dbReference type="HAMAP-Rule" id="MF_00374"/>
    </source>
</evidence>
<dbReference type="HAMAP" id="MF_00374">
    <property type="entry name" value="Ribosomal_uL29"/>
    <property type="match status" value="1"/>
</dbReference>
<dbReference type="GO" id="GO:0022625">
    <property type="term" value="C:cytosolic large ribosomal subunit"/>
    <property type="evidence" value="ECO:0007669"/>
    <property type="project" value="TreeGrafter"/>
</dbReference>
<evidence type="ECO:0000313" key="6">
    <source>
        <dbReference type="EMBL" id="OAV59305.1"/>
    </source>
</evidence>
<keyword evidence="3 5" id="KW-0687">Ribonucleoprotein</keyword>
<dbReference type="EMBL" id="LXEY01000022">
    <property type="protein sequence ID" value="OAV59305.1"/>
    <property type="molecule type" value="Genomic_DNA"/>
</dbReference>
<dbReference type="OrthoDB" id="9815192at2"/>
<dbReference type="STRING" id="1837282.A6F49_15715"/>
<evidence type="ECO:0000256" key="2">
    <source>
        <dbReference type="ARBA" id="ARBA00022980"/>
    </source>
</evidence>
<comment type="caution">
    <text evidence="6">The sequence shown here is derived from an EMBL/GenBank/DDBJ whole genome shotgun (WGS) entry which is preliminary data.</text>
</comment>
<dbReference type="RefSeq" id="WP_043058738.1">
    <property type="nucleotide sequence ID" value="NZ_LXEY01000022.1"/>
</dbReference>
<dbReference type="PROSITE" id="PS00579">
    <property type="entry name" value="RIBOSOMAL_L29"/>
    <property type="match status" value="1"/>
</dbReference>
<comment type="similarity">
    <text evidence="1 5">Belongs to the universal ribosomal protein uL29 family.</text>
</comment>
<protein>
    <recommendedName>
        <fullName evidence="4 5">Large ribosomal subunit protein uL29</fullName>
    </recommendedName>
</protein>
<dbReference type="GO" id="GO:0006412">
    <property type="term" value="P:translation"/>
    <property type="evidence" value="ECO:0007669"/>
    <property type="project" value="UniProtKB-UniRule"/>
</dbReference>
<accession>A0A1B7LWB8</accession>
<dbReference type="InterPro" id="IPR050063">
    <property type="entry name" value="Ribosomal_protein_uL29"/>
</dbReference>
<evidence type="ECO:0000256" key="3">
    <source>
        <dbReference type="ARBA" id="ARBA00023274"/>
    </source>
</evidence>
<dbReference type="GO" id="GO:0003735">
    <property type="term" value="F:structural constituent of ribosome"/>
    <property type="evidence" value="ECO:0007669"/>
    <property type="project" value="InterPro"/>
</dbReference>